<evidence type="ECO:0000313" key="11">
    <source>
        <dbReference type="Proteomes" id="UP000000268"/>
    </source>
</evidence>
<organism evidence="10 11">
    <name type="scientific">Acaryochloris marina (strain MBIC 11017)</name>
    <dbReference type="NCBI Taxonomy" id="329726"/>
    <lineage>
        <taxon>Bacteria</taxon>
        <taxon>Bacillati</taxon>
        <taxon>Cyanobacteriota</taxon>
        <taxon>Cyanophyceae</taxon>
        <taxon>Acaryochloridales</taxon>
        <taxon>Acaryochloridaceae</taxon>
        <taxon>Acaryochloris</taxon>
    </lineage>
</organism>
<dbReference type="Proteomes" id="UP000000268">
    <property type="component" value="Chromosome"/>
</dbReference>
<evidence type="ECO:0000256" key="2">
    <source>
        <dbReference type="ARBA" id="ARBA00022692"/>
    </source>
</evidence>
<gene>
    <name evidence="10" type="ordered locus">AM1_0587</name>
</gene>
<dbReference type="AlphaFoldDB" id="B0CD46"/>
<dbReference type="eggNOG" id="COG4223">
    <property type="taxonomic scope" value="Bacteria"/>
</dbReference>
<dbReference type="eggNOG" id="COG4775">
    <property type="taxonomic scope" value="Bacteria"/>
</dbReference>
<dbReference type="InterPro" id="IPR010827">
    <property type="entry name" value="BamA/TamA_POTRA"/>
</dbReference>
<feature type="compositionally biased region" description="Low complexity" evidence="6">
    <location>
        <begin position="108"/>
        <end position="145"/>
    </location>
</feature>
<feature type="region of interest" description="Disordered" evidence="6">
    <location>
        <begin position="33"/>
        <end position="226"/>
    </location>
</feature>
<dbReference type="GO" id="GO:0019867">
    <property type="term" value="C:outer membrane"/>
    <property type="evidence" value="ECO:0007669"/>
    <property type="project" value="InterPro"/>
</dbReference>
<keyword evidence="4" id="KW-0472">Membrane</keyword>
<dbReference type="PANTHER" id="PTHR12815">
    <property type="entry name" value="SORTING AND ASSEMBLY MACHINERY SAMM50 PROTEIN FAMILY MEMBER"/>
    <property type="match status" value="1"/>
</dbReference>
<dbReference type="EMBL" id="CP000828">
    <property type="protein sequence ID" value="ABW25637.1"/>
    <property type="molecule type" value="Genomic_DNA"/>
</dbReference>
<protein>
    <submittedName>
        <fullName evidence="10">Surface antigen variable number</fullName>
    </submittedName>
</protein>
<evidence type="ECO:0000313" key="10">
    <source>
        <dbReference type="EMBL" id="ABW25637.1"/>
    </source>
</evidence>
<evidence type="ECO:0000256" key="1">
    <source>
        <dbReference type="ARBA" id="ARBA00004370"/>
    </source>
</evidence>
<keyword evidence="2" id="KW-0812">Transmembrane</keyword>
<dbReference type="Pfam" id="PF08479">
    <property type="entry name" value="POTRA_2"/>
    <property type="match status" value="1"/>
</dbReference>
<accession>B0CD46</accession>
<dbReference type="KEGG" id="amr:AM1_0587"/>
<evidence type="ECO:0000256" key="6">
    <source>
        <dbReference type="SAM" id="MobiDB-lite"/>
    </source>
</evidence>
<feature type="domain" description="POTRA" evidence="8">
    <location>
        <begin position="398"/>
        <end position="459"/>
    </location>
</feature>
<keyword evidence="5" id="KW-0998">Cell outer membrane</keyword>
<dbReference type="Pfam" id="PF07244">
    <property type="entry name" value="POTRA"/>
    <property type="match status" value="1"/>
</dbReference>
<feature type="compositionally biased region" description="Polar residues" evidence="6">
    <location>
        <begin position="195"/>
        <end position="209"/>
    </location>
</feature>
<feature type="compositionally biased region" description="Polar residues" evidence="6">
    <location>
        <begin position="86"/>
        <end position="98"/>
    </location>
</feature>
<dbReference type="Pfam" id="PF01103">
    <property type="entry name" value="Omp85"/>
    <property type="match status" value="1"/>
</dbReference>
<dbReference type="PANTHER" id="PTHR12815:SF47">
    <property type="entry name" value="TRANSLOCATION AND ASSEMBLY MODULE SUBUNIT TAMA"/>
    <property type="match status" value="1"/>
</dbReference>
<keyword evidence="3" id="KW-0732">Signal</keyword>
<dbReference type="InterPro" id="IPR039910">
    <property type="entry name" value="D15-like"/>
</dbReference>
<dbReference type="STRING" id="329726.AM1_0587"/>
<dbReference type="InterPro" id="IPR000184">
    <property type="entry name" value="Bac_surfAg_D15"/>
</dbReference>
<name>B0CD46_ACAM1</name>
<evidence type="ECO:0000256" key="3">
    <source>
        <dbReference type="ARBA" id="ARBA00022729"/>
    </source>
</evidence>
<evidence type="ECO:0000256" key="4">
    <source>
        <dbReference type="ARBA" id="ARBA00023136"/>
    </source>
</evidence>
<dbReference type="Gene3D" id="2.40.160.50">
    <property type="entry name" value="membrane protein fhac: a member of the omp85/tpsb transporter family"/>
    <property type="match status" value="1"/>
</dbReference>
<evidence type="ECO:0000259" key="9">
    <source>
        <dbReference type="Pfam" id="PF08479"/>
    </source>
</evidence>
<comment type="subcellular location">
    <subcellularLocation>
        <location evidence="1">Membrane</location>
    </subcellularLocation>
</comment>
<reference evidence="10 11" key="1">
    <citation type="journal article" date="2008" name="Proc. Natl. Acad. Sci. U.S.A.">
        <title>Niche adaptation and genome expansion in the chlorophyll d-producing cyanobacterium Acaryochloris marina.</title>
        <authorList>
            <person name="Swingley W.D."/>
            <person name="Chen M."/>
            <person name="Cheung P.C."/>
            <person name="Conrad A.L."/>
            <person name="Dejesa L.C."/>
            <person name="Hao J."/>
            <person name="Honchak B.M."/>
            <person name="Karbach L.E."/>
            <person name="Kurdoglu A."/>
            <person name="Lahiri S."/>
            <person name="Mastrian S.D."/>
            <person name="Miyashita H."/>
            <person name="Page L."/>
            <person name="Ramakrishna P."/>
            <person name="Satoh S."/>
            <person name="Sattley W.M."/>
            <person name="Shimada Y."/>
            <person name="Taylor H.L."/>
            <person name="Tomo T."/>
            <person name="Tsuchiya T."/>
            <person name="Wang Z.T."/>
            <person name="Raymond J."/>
            <person name="Mimuro M."/>
            <person name="Blankenship R.E."/>
            <person name="Touchman J.W."/>
        </authorList>
    </citation>
    <scope>NUCLEOTIDE SEQUENCE [LARGE SCALE GENOMIC DNA]</scope>
    <source>
        <strain evidence="11">MBIC 11017</strain>
    </source>
</reference>
<evidence type="ECO:0000256" key="5">
    <source>
        <dbReference type="ARBA" id="ARBA00023237"/>
    </source>
</evidence>
<feature type="domain" description="Bacterial surface antigen (D15)" evidence="7">
    <location>
        <begin position="486"/>
        <end position="815"/>
    </location>
</feature>
<dbReference type="Gene3D" id="3.10.20.310">
    <property type="entry name" value="membrane protein fhac"/>
    <property type="match status" value="3"/>
</dbReference>
<feature type="compositionally biased region" description="Basic and acidic residues" evidence="6">
    <location>
        <begin position="40"/>
        <end position="50"/>
    </location>
</feature>
<evidence type="ECO:0000259" key="7">
    <source>
        <dbReference type="Pfam" id="PF01103"/>
    </source>
</evidence>
<evidence type="ECO:0000259" key="8">
    <source>
        <dbReference type="Pfam" id="PF07244"/>
    </source>
</evidence>
<keyword evidence="11" id="KW-1185">Reference proteome</keyword>
<proteinExistence type="predicted"/>
<sequence>MCEVTQSPSIKILSLPPILGATVITATLLGIAPAQAKDQPSSDRDNRQEQIRVSSPPAPSIHLGQLPTDDAPSQTAPVFPLPAQPDQPSTPAVETPSTSEEKTDPDEATPNTGAPGDPPAADEIAPAPGAPSAADDAAPAPGDVPATDEAAPDTGAPGDVPAETPSADDVPPTESPAAPNPGLPVPGGDIPSGNPGDTQTPSPDSSVESPGSPPQPPTETAEPPAAPEPEVLVSEVLVEGVDGDLAINAYEAISTRPGQTTTRSQIQSDINAIFGTGFFSNVRAEPSDTPLGVRVTFFVQPNPTLQSVQVAGNQVLTQEKVDEIFQSQYGKILNLRDLQAGVTRVNKYYQDEGFVLGQVVGVPQVDPDGTVTLQVAEGVVEDIDVRYINEDGEPTKGKTRKFIITREMRTEPGLPLNRNKLQTDLQRVFGLGLFEDVKVALEPGQDPRKVVVNLNVQERSTASFSAGAGFSSRSGFFGTGSFTQNNLGGNNQTLSVQAQAGTREFLFDAGFSDPWIAGDPNHSSYSINIFNRLTLPLVFDEGPIEVDLPNGDTPRVNRLGISGVFNRPFTTDLDNLRQAWTGSIGFRYQRISIRDSDFSISPVDELGNALSFSGTGNDDLLTVQLGIGRDLRDDPADPTKGYALRFGLEQSAPIGSGSILLTRLRGSFSYFVPIKLTNFTEGPQALAFNVQAGTVLGDLPPYEAFSLGGSSSVRGYGEGDLGSGRSFMQATAEYRFPLINFLGGVGAVLFFDVGSNLGTQSNVPGQPGIVRGKPGVGFGYGIGVRVKTPIGPVRLDYGINDDGDNQFHFGFGQRF</sequence>
<dbReference type="HOGENOM" id="CLU_007664_2_0_3"/>
<feature type="domain" description="Polypeptide-transport-associated ShlB-type" evidence="9">
    <location>
        <begin position="305"/>
        <end position="378"/>
    </location>
</feature>
<dbReference type="InterPro" id="IPR013686">
    <property type="entry name" value="Polypept-transport_assoc_ShlB"/>
</dbReference>